<evidence type="ECO:0000313" key="1">
    <source>
        <dbReference type="EMBL" id="GAH32495.1"/>
    </source>
</evidence>
<sequence length="159" mass="17352">FSEATYVDNCSVTQPSSYLPSVFDDRLYLPVVSVGIDVVDISTPTAPTHVTLIESTYARYMAAQDNFGYLCDDAEGLRILNITDIENPIEVATYNPATVRHFTVDGSYGYLSTIGDGIHVLDISNPLAPVSVCNYTHVNATNTLQTQKVGDFLFALEFG</sequence>
<feature type="non-terminal residue" evidence="1">
    <location>
        <position position="159"/>
    </location>
</feature>
<dbReference type="Pfam" id="PF08309">
    <property type="entry name" value="LVIVD"/>
    <property type="match status" value="3"/>
</dbReference>
<protein>
    <submittedName>
        <fullName evidence="1">Uncharacterized protein</fullName>
    </submittedName>
</protein>
<name>X1FJ23_9ZZZZ</name>
<dbReference type="EMBL" id="BARU01014369">
    <property type="protein sequence ID" value="GAH32495.1"/>
    <property type="molecule type" value="Genomic_DNA"/>
</dbReference>
<dbReference type="AlphaFoldDB" id="X1FJ23"/>
<gene>
    <name evidence="1" type="ORF">S03H2_25403</name>
</gene>
<comment type="caution">
    <text evidence="1">The sequence shown here is derived from an EMBL/GenBank/DDBJ whole genome shotgun (WGS) entry which is preliminary data.</text>
</comment>
<accession>X1FJ23</accession>
<organism evidence="1">
    <name type="scientific">marine sediment metagenome</name>
    <dbReference type="NCBI Taxonomy" id="412755"/>
    <lineage>
        <taxon>unclassified sequences</taxon>
        <taxon>metagenomes</taxon>
        <taxon>ecological metagenomes</taxon>
    </lineage>
</organism>
<dbReference type="InterPro" id="IPR013211">
    <property type="entry name" value="LVIVD"/>
</dbReference>
<proteinExistence type="predicted"/>
<feature type="non-terminal residue" evidence="1">
    <location>
        <position position="1"/>
    </location>
</feature>
<reference evidence="1" key="1">
    <citation type="journal article" date="2014" name="Front. Microbiol.">
        <title>High frequency of phylogenetically diverse reductive dehalogenase-homologous genes in deep subseafloor sedimentary metagenomes.</title>
        <authorList>
            <person name="Kawai M."/>
            <person name="Futagami T."/>
            <person name="Toyoda A."/>
            <person name="Takaki Y."/>
            <person name="Nishi S."/>
            <person name="Hori S."/>
            <person name="Arai W."/>
            <person name="Tsubouchi T."/>
            <person name="Morono Y."/>
            <person name="Uchiyama I."/>
            <person name="Ito T."/>
            <person name="Fujiyama A."/>
            <person name="Inagaki F."/>
            <person name="Takami H."/>
        </authorList>
    </citation>
    <scope>NUCLEOTIDE SEQUENCE</scope>
    <source>
        <strain evidence="1">Expedition CK06-06</strain>
    </source>
</reference>